<evidence type="ECO:0000256" key="8">
    <source>
        <dbReference type="ARBA" id="ARBA00046235"/>
    </source>
</evidence>
<comment type="subcellular location">
    <subcellularLocation>
        <location evidence="1">Cytoplasm</location>
        <location evidence="1">Cytoskeleton</location>
        <location evidence="1">Microtubule organizing center</location>
        <location evidence="1">Centrosome</location>
        <location evidence="1">Centriole</location>
    </subcellularLocation>
    <subcellularLocation>
        <location evidence="3">Cytoplasm</location>
        <location evidence="3">Cytoskeleton</location>
        <location evidence="3">Spindle pole</location>
    </subcellularLocation>
    <subcellularLocation>
        <location evidence="2">Midbody</location>
    </subcellularLocation>
</comment>
<feature type="region of interest" description="Disordered" evidence="10">
    <location>
        <begin position="608"/>
        <end position="708"/>
    </location>
</feature>
<comment type="caution">
    <text evidence="12">The sequence shown here is derived from an EMBL/GenBank/DDBJ whole genome shotgun (WGS) entry which is preliminary data.</text>
</comment>
<keyword evidence="5" id="KW-0963">Cytoplasm</keyword>
<evidence type="ECO:0000256" key="9">
    <source>
        <dbReference type="SAM" id="Coils"/>
    </source>
</evidence>
<dbReference type="GO" id="GO:0005814">
    <property type="term" value="C:centriole"/>
    <property type="evidence" value="ECO:0007669"/>
    <property type="project" value="UniProtKB-SubCell"/>
</dbReference>
<dbReference type="PANTHER" id="PTHR31477">
    <property type="entry name" value="CENTROSOMAL PROTEIN OF 44 KDA"/>
    <property type="match status" value="1"/>
</dbReference>
<dbReference type="InterPro" id="IPR029157">
    <property type="entry name" value="CEP44_CC"/>
</dbReference>
<evidence type="ECO:0000256" key="1">
    <source>
        <dbReference type="ARBA" id="ARBA00004114"/>
    </source>
</evidence>
<feature type="region of interest" description="Disordered" evidence="10">
    <location>
        <begin position="880"/>
        <end position="925"/>
    </location>
</feature>
<gene>
    <name evidence="12" type="ORF">Agub_g756</name>
</gene>
<proteinExistence type="predicted"/>
<feature type="region of interest" description="Disordered" evidence="10">
    <location>
        <begin position="340"/>
        <end position="385"/>
    </location>
</feature>
<organism evidence="12 13">
    <name type="scientific">Astrephomene gubernaculifera</name>
    <dbReference type="NCBI Taxonomy" id="47775"/>
    <lineage>
        <taxon>Eukaryota</taxon>
        <taxon>Viridiplantae</taxon>
        <taxon>Chlorophyta</taxon>
        <taxon>core chlorophytes</taxon>
        <taxon>Chlorophyceae</taxon>
        <taxon>CS clade</taxon>
        <taxon>Chlamydomonadales</taxon>
        <taxon>Astrephomenaceae</taxon>
        <taxon>Astrephomene</taxon>
    </lineage>
</organism>
<sequence>MSTGDLNGNVQRLLRELKAIKYPADVDEVGLRLGDPVAFLPLLSYSLLKFSRLVARFIVRNGFELAGKTDQRFIEASFKLFRDVLNVRTVLTPVQFFEHGFAERKVLLLCDVIAVCKKLHNDEVRHERLAALKASRQPQEPVSNRTPLTRKTSPVVKVVRNEDVEVHQILAPQHLPHATDGAQSVYRTRRTVASSPSPSPSVPPGRASAGPHAAALGALQAPRKGDALEATLRPAVRAPAGQASGSRPAAPSAQPQPIHTWFLNPAFDGAEEGATDLGFSFGLGAGIPDSSAWWKSTASPAQPQATVSANQLRSSPPERVAGRHADNSKHLYYGARTGTQAAAGPTAGHQGQPGQPQQQQGTRATAQQRSGPGTASGAMATAAGGSTAASSGAAFASRGLDEWSFSNFFGPGKVSPVHAQRRSSVAEDDDSSQELAGASGGGVTEEQASDGPEAYADANQHRHGQHWGLSGQGDRHVMHQSHPFTAHQPGGASGPLLGSGAAAPQQGGQLLDQQPRHPAREVAAAAADTDVVWQVKLEQLERESREQLQQLREKLAAVEEELERCRAEGKQTRDVMQASITVLEGRVRFLECELDLCVKRPPGYGDSAPVHNTGFSPGAVARAGQGPSAGPSPARPRSAGPALQAAGPLGTSVWSSPSRSPSAAAPAPAAAQGAAYTTMDSRAQAGGPADSGRREAYTSASVDFGGHDHARSGLGASATGMMSTASAIGSTGSTFYPSRPLATAAPAAPPSQPVAQQLPAFSPMPPPSFSFQPRSLMQQVAAATVPQPAQAVQRPVEAMGSTRYMQTTGPGSHVLRSSFDSGAPNSQDAVPGSTAAALGTTSVRTSMDTGMLSGSSMAAGASAGEAAGAGSADASRAYVSSWRPSERERAGVRHAGPTSILDGLGAQPQQQPGRMLPGGGAAASQGLRALQPQGAAHATQPGNADVVHAGNAVSSIPSGSGLSAVGGAAAGAHPGASVMSTPAAGLPGPGAVGEAPATAGEYRSTNDLINSLYMRYTDANDFLQTLRKR</sequence>
<feature type="region of interest" description="Disordered" evidence="10">
    <location>
        <begin position="817"/>
        <end position="837"/>
    </location>
</feature>
<name>A0AAD3DE70_9CHLO</name>
<feature type="domain" description="Centrosomal CEP44" evidence="11">
    <location>
        <begin position="5"/>
        <end position="128"/>
    </location>
</feature>
<dbReference type="Proteomes" id="UP001054857">
    <property type="component" value="Unassembled WGS sequence"/>
</dbReference>
<accession>A0AAD3DE70</accession>
<dbReference type="EMBL" id="BMAR01000001">
    <property type="protein sequence ID" value="GFR40196.1"/>
    <property type="molecule type" value="Genomic_DNA"/>
</dbReference>
<keyword evidence="13" id="KW-1185">Reference proteome</keyword>
<keyword evidence="7" id="KW-0206">Cytoskeleton</keyword>
<evidence type="ECO:0000256" key="7">
    <source>
        <dbReference type="ARBA" id="ARBA00023212"/>
    </source>
</evidence>
<dbReference type="GO" id="GO:0030496">
    <property type="term" value="C:midbody"/>
    <property type="evidence" value="ECO:0007669"/>
    <property type="project" value="UniProtKB-SubCell"/>
</dbReference>
<feature type="region of interest" description="Disordered" evidence="10">
    <location>
        <begin position="187"/>
        <end position="211"/>
    </location>
</feature>
<feature type="compositionally biased region" description="Low complexity" evidence="10">
    <location>
        <begin position="621"/>
        <end position="675"/>
    </location>
</feature>
<dbReference type="Pfam" id="PF15007">
    <property type="entry name" value="CEP44"/>
    <property type="match status" value="1"/>
</dbReference>
<evidence type="ECO:0000256" key="10">
    <source>
        <dbReference type="SAM" id="MobiDB-lite"/>
    </source>
</evidence>
<protein>
    <recommendedName>
        <fullName evidence="4">Centrosomal protein of 44 kDa</fullName>
    </recommendedName>
</protein>
<feature type="compositionally biased region" description="Polar residues" evidence="10">
    <location>
        <begin position="294"/>
        <end position="314"/>
    </location>
</feature>
<feature type="compositionally biased region" description="Low complexity" evidence="10">
    <location>
        <begin position="494"/>
        <end position="513"/>
    </location>
</feature>
<evidence type="ECO:0000256" key="6">
    <source>
        <dbReference type="ARBA" id="ARBA00023054"/>
    </source>
</evidence>
<feature type="region of interest" description="Disordered" evidence="10">
    <location>
        <begin position="294"/>
        <end position="327"/>
    </location>
</feature>
<evidence type="ECO:0000313" key="13">
    <source>
        <dbReference type="Proteomes" id="UP001054857"/>
    </source>
</evidence>
<feature type="region of interest" description="Disordered" evidence="10">
    <location>
        <begin position="415"/>
        <end position="519"/>
    </location>
</feature>
<feature type="coiled-coil region" evidence="9">
    <location>
        <begin position="534"/>
        <end position="575"/>
    </location>
</feature>
<dbReference type="AlphaFoldDB" id="A0AAD3DE70"/>
<evidence type="ECO:0000256" key="2">
    <source>
        <dbReference type="ARBA" id="ARBA00004214"/>
    </source>
</evidence>
<feature type="compositionally biased region" description="Polar residues" evidence="10">
    <location>
        <begin position="818"/>
        <end position="828"/>
    </location>
</feature>
<keyword evidence="6 9" id="KW-0175">Coiled coil</keyword>
<evidence type="ECO:0000259" key="11">
    <source>
        <dbReference type="Pfam" id="PF15007"/>
    </source>
</evidence>
<evidence type="ECO:0000313" key="12">
    <source>
        <dbReference type="EMBL" id="GFR40196.1"/>
    </source>
</evidence>
<dbReference type="GO" id="GO:0000922">
    <property type="term" value="C:spindle pole"/>
    <property type="evidence" value="ECO:0007669"/>
    <property type="project" value="UniProtKB-SubCell"/>
</dbReference>
<dbReference type="InterPro" id="IPR033603">
    <property type="entry name" value="CEP44"/>
</dbReference>
<evidence type="ECO:0000256" key="3">
    <source>
        <dbReference type="ARBA" id="ARBA00004647"/>
    </source>
</evidence>
<evidence type="ECO:0000256" key="5">
    <source>
        <dbReference type="ARBA" id="ARBA00022490"/>
    </source>
</evidence>
<dbReference type="PANTHER" id="PTHR31477:SF1">
    <property type="entry name" value="CENTROSOMAL PROTEIN OF 44 KDA"/>
    <property type="match status" value="1"/>
</dbReference>
<evidence type="ECO:0000256" key="4">
    <source>
        <dbReference type="ARBA" id="ARBA00014053"/>
    </source>
</evidence>
<reference evidence="12 13" key="1">
    <citation type="journal article" date="2021" name="Sci. Rep.">
        <title>Genome sequencing of the multicellular alga Astrephomene provides insights into convergent evolution of germ-soma differentiation.</title>
        <authorList>
            <person name="Yamashita S."/>
            <person name="Yamamoto K."/>
            <person name="Matsuzaki R."/>
            <person name="Suzuki S."/>
            <person name="Yamaguchi H."/>
            <person name="Hirooka S."/>
            <person name="Minakuchi Y."/>
            <person name="Miyagishima S."/>
            <person name="Kawachi M."/>
            <person name="Toyoda A."/>
            <person name="Nozaki H."/>
        </authorList>
    </citation>
    <scope>NUCLEOTIDE SEQUENCE [LARGE SCALE GENOMIC DNA]</scope>
    <source>
        <strain evidence="12 13">NIES-4017</strain>
    </source>
</reference>
<comment type="function">
    <text evidence="8">Centriole-enriched microtubule-binding protein involved in centriole biogenesis. In collaboration with CEP295 and POC1B, is required for the centriole-to-centrosome conversion by ensuring the formation of bona fide centriole wall. Functions as a linker component that maintains centrosome cohesion. Associates with CROCC and regulates its stability and localization to the centrosome.</text>
</comment>